<protein>
    <submittedName>
        <fullName evidence="2">Uncharacterized protein</fullName>
    </submittedName>
</protein>
<dbReference type="AlphaFoldDB" id="A0A915B484"/>
<sequence length="93" mass="10318">MGGAAVNVMADSAHFANIYYASPLTSRVSFCSGIHLANGCPLLSITFYIVQKEKQCSRRPSQQLHFPSFLFSSFFLISTVHQKHSSAMRTTIM</sequence>
<evidence type="ECO:0000313" key="1">
    <source>
        <dbReference type="Proteomes" id="UP000887569"/>
    </source>
</evidence>
<dbReference type="WBParaSite" id="PgR026_g050_t02">
    <property type="protein sequence ID" value="PgR026_g050_t02"/>
    <property type="gene ID" value="PgR026_g050"/>
</dbReference>
<reference evidence="2" key="1">
    <citation type="submission" date="2022-11" db="UniProtKB">
        <authorList>
            <consortium name="WormBaseParasite"/>
        </authorList>
    </citation>
    <scope>IDENTIFICATION</scope>
</reference>
<organism evidence="1 2">
    <name type="scientific">Parascaris univalens</name>
    <name type="common">Nematode worm</name>
    <dbReference type="NCBI Taxonomy" id="6257"/>
    <lineage>
        <taxon>Eukaryota</taxon>
        <taxon>Metazoa</taxon>
        <taxon>Ecdysozoa</taxon>
        <taxon>Nematoda</taxon>
        <taxon>Chromadorea</taxon>
        <taxon>Rhabditida</taxon>
        <taxon>Spirurina</taxon>
        <taxon>Ascaridomorpha</taxon>
        <taxon>Ascaridoidea</taxon>
        <taxon>Ascarididae</taxon>
        <taxon>Parascaris</taxon>
    </lineage>
</organism>
<accession>A0A915B484</accession>
<proteinExistence type="predicted"/>
<evidence type="ECO:0000313" key="2">
    <source>
        <dbReference type="WBParaSite" id="PgR026_g050_t02"/>
    </source>
</evidence>
<dbReference type="Proteomes" id="UP000887569">
    <property type="component" value="Unplaced"/>
</dbReference>
<name>A0A915B484_PARUN</name>
<keyword evidence="1" id="KW-1185">Reference proteome</keyword>